<dbReference type="SUPFAM" id="SSF53335">
    <property type="entry name" value="S-adenosyl-L-methionine-dependent methyltransferases"/>
    <property type="match status" value="1"/>
</dbReference>
<dbReference type="InterPro" id="IPR046977">
    <property type="entry name" value="RsmC/RlmG"/>
</dbReference>
<sequence length="352" mass="38084">MKPRVYADGPDSALETLLLPLADGSLSWPREGGALFLRARDGWPLHQRALPGLLCEQSFKPDADALQRSGLALVEADADSRHPLVLVLPPRQREEARALYARAIARTAPGGRVLACVRNDEGAKSGEADLTRLAGPLGQFSKNKCRVFWTAPLDGPADAALFEAWLGLDAPRAIAGGRFLSRPGVFAWDRIDPASALLAAHLPGDLQGAAADLGAGYGYLASELLARCPRIASLDLYEAENRALELARANLAPRAGSVALEFHWHDVTTGLGRRFDTIISNPPFHAQGRADRPDIGRRFITVAAQALNPGGRLWMVANRHLPYEAELLAQKFASVRTVAQDRGFKVFEATRD</sequence>
<evidence type="ECO:0000313" key="7">
    <source>
        <dbReference type="EMBL" id="MDR7100558.1"/>
    </source>
</evidence>
<keyword evidence="3 7" id="KW-0489">Methyltransferase</keyword>
<dbReference type="PANTHER" id="PTHR47816">
    <property type="entry name" value="RIBOSOMAL RNA SMALL SUBUNIT METHYLTRANSFERASE C"/>
    <property type="match status" value="1"/>
</dbReference>
<keyword evidence="5" id="KW-0949">S-adenosyl-L-methionine</keyword>
<reference evidence="7 8" key="1">
    <citation type="submission" date="2023-07" db="EMBL/GenBank/DDBJ databases">
        <title>Sorghum-associated microbial communities from plants grown in Nebraska, USA.</title>
        <authorList>
            <person name="Schachtman D."/>
        </authorList>
    </citation>
    <scope>NUCLEOTIDE SEQUENCE [LARGE SCALE GENOMIC DNA]</scope>
    <source>
        <strain evidence="7 8">BE187</strain>
    </source>
</reference>
<keyword evidence="4 7" id="KW-0808">Transferase</keyword>
<dbReference type="EC" id="2.1.1.172" evidence="7"/>
<protein>
    <submittedName>
        <fullName evidence="7">16S rRNA (Guanine1207-N2)-methyltransferase</fullName>
        <ecNumber evidence="7">2.1.1.172</ecNumber>
    </submittedName>
</protein>
<keyword evidence="2" id="KW-0698">rRNA processing</keyword>
<dbReference type="Gene3D" id="3.40.50.150">
    <property type="entry name" value="Vaccinia Virus protein VP39"/>
    <property type="match status" value="2"/>
</dbReference>
<comment type="caution">
    <text evidence="7">The sequence shown here is derived from an EMBL/GenBank/DDBJ whole genome shotgun (WGS) entry which is preliminary data.</text>
</comment>
<evidence type="ECO:0000256" key="4">
    <source>
        <dbReference type="ARBA" id="ARBA00022679"/>
    </source>
</evidence>
<feature type="domain" description="Methyltransferase small" evidence="6">
    <location>
        <begin position="178"/>
        <end position="347"/>
    </location>
</feature>
<accession>A0ABU1VTW2</accession>
<dbReference type="Proteomes" id="UP001267878">
    <property type="component" value="Unassembled WGS sequence"/>
</dbReference>
<proteinExistence type="predicted"/>
<dbReference type="InterPro" id="IPR002052">
    <property type="entry name" value="DNA_methylase_N6_adenine_CS"/>
</dbReference>
<dbReference type="GO" id="GO:0052914">
    <property type="term" value="F:16S rRNA (guanine(1207)-N(2))-methyltransferase activity"/>
    <property type="evidence" value="ECO:0007669"/>
    <property type="project" value="UniProtKB-EC"/>
</dbReference>
<evidence type="ECO:0000259" key="6">
    <source>
        <dbReference type="Pfam" id="PF05175"/>
    </source>
</evidence>
<dbReference type="CDD" id="cd02440">
    <property type="entry name" value="AdoMet_MTases"/>
    <property type="match status" value="1"/>
</dbReference>
<dbReference type="PANTHER" id="PTHR47816:SF4">
    <property type="entry name" value="RIBOSOMAL RNA SMALL SUBUNIT METHYLTRANSFERASE C"/>
    <property type="match status" value="1"/>
</dbReference>
<name>A0ABU1VTW2_9GAMM</name>
<gene>
    <name evidence="7" type="ORF">J2X04_002939</name>
</gene>
<organism evidence="7 8">
    <name type="scientific">Agrilutibacter niabensis</name>
    <dbReference type="NCBI Taxonomy" id="380628"/>
    <lineage>
        <taxon>Bacteria</taxon>
        <taxon>Pseudomonadati</taxon>
        <taxon>Pseudomonadota</taxon>
        <taxon>Gammaproteobacteria</taxon>
        <taxon>Lysobacterales</taxon>
        <taxon>Lysobacteraceae</taxon>
        <taxon>Agrilutibacter</taxon>
    </lineage>
</organism>
<evidence type="ECO:0000256" key="3">
    <source>
        <dbReference type="ARBA" id="ARBA00022603"/>
    </source>
</evidence>
<evidence type="ECO:0000313" key="8">
    <source>
        <dbReference type="Proteomes" id="UP001267878"/>
    </source>
</evidence>
<evidence type="ECO:0000256" key="5">
    <source>
        <dbReference type="ARBA" id="ARBA00022691"/>
    </source>
</evidence>
<keyword evidence="8" id="KW-1185">Reference proteome</keyword>
<dbReference type="InterPro" id="IPR007848">
    <property type="entry name" value="Small_mtfrase_dom"/>
</dbReference>
<evidence type="ECO:0000256" key="1">
    <source>
        <dbReference type="ARBA" id="ARBA00022490"/>
    </source>
</evidence>
<dbReference type="InterPro" id="IPR029063">
    <property type="entry name" value="SAM-dependent_MTases_sf"/>
</dbReference>
<evidence type="ECO:0000256" key="2">
    <source>
        <dbReference type="ARBA" id="ARBA00022552"/>
    </source>
</evidence>
<keyword evidence="1" id="KW-0963">Cytoplasm</keyword>
<dbReference type="EMBL" id="JAVDVW010000002">
    <property type="protein sequence ID" value="MDR7100558.1"/>
    <property type="molecule type" value="Genomic_DNA"/>
</dbReference>
<dbReference type="RefSeq" id="WP_310055471.1">
    <property type="nucleotide sequence ID" value="NZ_JAVDVW010000002.1"/>
</dbReference>
<dbReference type="Pfam" id="PF05175">
    <property type="entry name" value="MTS"/>
    <property type="match status" value="1"/>
</dbReference>
<dbReference type="PROSITE" id="PS00092">
    <property type="entry name" value="N6_MTASE"/>
    <property type="match status" value="1"/>
</dbReference>